<organism evidence="4 5">
    <name type="scientific">Nitzschia inconspicua</name>
    <dbReference type="NCBI Taxonomy" id="303405"/>
    <lineage>
        <taxon>Eukaryota</taxon>
        <taxon>Sar</taxon>
        <taxon>Stramenopiles</taxon>
        <taxon>Ochrophyta</taxon>
        <taxon>Bacillariophyta</taxon>
        <taxon>Bacillariophyceae</taxon>
        <taxon>Bacillariophycidae</taxon>
        <taxon>Bacillariales</taxon>
        <taxon>Bacillariaceae</taxon>
        <taxon>Nitzschia</taxon>
    </lineage>
</organism>
<sequence>MNNTSWTINAPVRQIPWIVMLTVALVHLYFNGVLLREAADNGNHDSAEATITAADPNTKTPFLRNMNKTTTSTNNDAASQNNTTSNVVASKKNTTNSNAPSQNASTNNDAASISSGDQKQSKVRAQYGVNSTHMAMDGAWVVGVSKMLGCPDVDEDGIISDDPNAYNYIPNNETWNALYRAYHATVDPNNEFLTATEYQNSWKVPIEVKFQRPEGRGVYAKEFIPKDTLVWSSTSRNTATFLTSHDHREFIEYLIKDPKTRYLACDVQMWIDVMSSDEEGTTYICETFDEAVLLNTVWDDNDNSDLINIEPRPMSLSADNPDYDENDCYGNDHYFTVRDIQAGEQFRIDYGMGWDDDKERWEALGLNFPTRNKVVVTDDDAVDDDE</sequence>
<keyword evidence="2" id="KW-1133">Transmembrane helix</keyword>
<feature type="region of interest" description="Disordered" evidence="1">
    <location>
        <begin position="49"/>
        <end position="124"/>
    </location>
</feature>
<dbReference type="PROSITE" id="PS50280">
    <property type="entry name" value="SET"/>
    <property type="match status" value="1"/>
</dbReference>
<evidence type="ECO:0000313" key="4">
    <source>
        <dbReference type="EMBL" id="KAG7373296.1"/>
    </source>
</evidence>
<keyword evidence="5" id="KW-1185">Reference proteome</keyword>
<accession>A0A9K3M555</accession>
<reference evidence="4" key="1">
    <citation type="journal article" date="2021" name="Sci. Rep.">
        <title>Diploid genomic architecture of Nitzschia inconspicua, an elite biomass production diatom.</title>
        <authorList>
            <person name="Oliver A."/>
            <person name="Podell S."/>
            <person name="Pinowska A."/>
            <person name="Traller J.C."/>
            <person name="Smith S.R."/>
            <person name="McClure R."/>
            <person name="Beliaev A."/>
            <person name="Bohutskyi P."/>
            <person name="Hill E.A."/>
            <person name="Rabines A."/>
            <person name="Zheng H."/>
            <person name="Allen L.Z."/>
            <person name="Kuo A."/>
            <person name="Grigoriev I.V."/>
            <person name="Allen A.E."/>
            <person name="Hazlebeck D."/>
            <person name="Allen E.E."/>
        </authorList>
    </citation>
    <scope>NUCLEOTIDE SEQUENCE</scope>
    <source>
        <strain evidence="4">Hildebrandi</strain>
    </source>
</reference>
<feature type="transmembrane region" description="Helical" evidence="2">
    <location>
        <begin position="15"/>
        <end position="35"/>
    </location>
</feature>
<evidence type="ECO:0000256" key="1">
    <source>
        <dbReference type="SAM" id="MobiDB-lite"/>
    </source>
</evidence>
<feature type="domain" description="SET" evidence="3">
    <location>
        <begin position="204"/>
        <end position="351"/>
    </location>
</feature>
<gene>
    <name evidence="4" type="ORF">IV203_034020</name>
</gene>
<evidence type="ECO:0000313" key="5">
    <source>
        <dbReference type="Proteomes" id="UP000693970"/>
    </source>
</evidence>
<proteinExistence type="predicted"/>
<keyword evidence="4" id="KW-0808">Transferase</keyword>
<evidence type="ECO:0000256" key="2">
    <source>
        <dbReference type="SAM" id="Phobius"/>
    </source>
</evidence>
<feature type="compositionally biased region" description="Polar residues" evidence="1">
    <location>
        <begin position="55"/>
        <end position="118"/>
    </location>
</feature>
<keyword evidence="2" id="KW-0472">Membrane</keyword>
<dbReference type="EMBL" id="JAGRRH010000002">
    <property type="protein sequence ID" value="KAG7373296.1"/>
    <property type="molecule type" value="Genomic_DNA"/>
</dbReference>
<reference evidence="4" key="2">
    <citation type="submission" date="2021-04" db="EMBL/GenBank/DDBJ databases">
        <authorList>
            <person name="Podell S."/>
        </authorList>
    </citation>
    <scope>NUCLEOTIDE SEQUENCE</scope>
    <source>
        <strain evidence="4">Hildebrandi</strain>
    </source>
</reference>
<keyword evidence="4" id="KW-0489">Methyltransferase</keyword>
<dbReference type="GO" id="GO:0008168">
    <property type="term" value="F:methyltransferase activity"/>
    <property type="evidence" value="ECO:0007669"/>
    <property type="project" value="UniProtKB-KW"/>
</dbReference>
<dbReference type="GO" id="GO:0032259">
    <property type="term" value="P:methylation"/>
    <property type="evidence" value="ECO:0007669"/>
    <property type="project" value="UniProtKB-KW"/>
</dbReference>
<dbReference type="InterPro" id="IPR001214">
    <property type="entry name" value="SET_dom"/>
</dbReference>
<dbReference type="Proteomes" id="UP000693970">
    <property type="component" value="Unassembled WGS sequence"/>
</dbReference>
<protein>
    <submittedName>
        <fullName evidence="4">SET methyltransferase domain containing protein</fullName>
    </submittedName>
</protein>
<keyword evidence="2" id="KW-0812">Transmembrane</keyword>
<dbReference type="OrthoDB" id="46969at2759"/>
<comment type="caution">
    <text evidence="4">The sequence shown here is derived from an EMBL/GenBank/DDBJ whole genome shotgun (WGS) entry which is preliminary data.</text>
</comment>
<dbReference type="AlphaFoldDB" id="A0A9K3M555"/>
<dbReference type="Pfam" id="PF00856">
    <property type="entry name" value="SET"/>
    <property type="match status" value="1"/>
</dbReference>
<name>A0A9K3M555_9STRA</name>
<evidence type="ECO:0000259" key="3">
    <source>
        <dbReference type="PROSITE" id="PS50280"/>
    </source>
</evidence>